<feature type="compositionally biased region" description="Basic and acidic residues" evidence="1">
    <location>
        <begin position="62"/>
        <end position="71"/>
    </location>
</feature>
<protein>
    <submittedName>
        <fullName evidence="2">Uncharacterized protein</fullName>
    </submittedName>
</protein>
<organism evidence="2 3">
    <name type="scientific">Ktedonobacter racemifer DSM 44963</name>
    <dbReference type="NCBI Taxonomy" id="485913"/>
    <lineage>
        <taxon>Bacteria</taxon>
        <taxon>Bacillati</taxon>
        <taxon>Chloroflexota</taxon>
        <taxon>Ktedonobacteria</taxon>
        <taxon>Ktedonobacterales</taxon>
        <taxon>Ktedonobacteraceae</taxon>
        <taxon>Ktedonobacter</taxon>
    </lineage>
</organism>
<evidence type="ECO:0000313" key="2">
    <source>
        <dbReference type="EMBL" id="EFH83456.1"/>
    </source>
</evidence>
<accession>D6TSQ5</accession>
<sequence>MRDCKRVFRGLKKRSEKYLTKRKAYAILTQSTASTNTANAGATPRTQAQAHGFAGLRFNKQKKNEPEHPEQLKSGMQKYNGTSLSKLVLLTENTVPVNSANKQFEVTTTCF</sequence>
<evidence type="ECO:0000313" key="3">
    <source>
        <dbReference type="Proteomes" id="UP000004508"/>
    </source>
</evidence>
<dbReference type="EMBL" id="ADVG01000003">
    <property type="protein sequence ID" value="EFH83456.1"/>
    <property type="molecule type" value="Genomic_DNA"/>
</dbReference>
<keyword evidence="3" id="KW-1185">Reference proteome</keyword>
<reference evidence="2 3" key="1">
    <citation type="journal article" date="2011" name="Stand. Genomic Sci.">
        <title>Non-contiguous finished genome sequence and contextual data of the filamentous soil bacterium Ktedonobacter racemifer type strain (SOSP1-21).</title>
        <authorList>
            <person name="Chang Y.J."/>
            <person name="Land M."/>
            <person name="Hauser L."/>
            <person name="Chertkov O."/>
            <person name="Del Rio T.G."/>
            <person name="Nolan M."/>
            <person name="Copeland A."/>
            <person name="Tice H."/>
            <person name="Cheng J.F."/>
            <person name="Lucas S."/>
            <person name="Han C."/>
            <person name="Goodwin L."/>
            <person name="Pitluck S."/>
            <person name="Ivanova N."/>
            <person name="Ovchinikova G."/>
            <person name="Pati A."/>
            <person name="Chen A."/>
            <person name="Palaniappan K."/>
            <person name="Mavromatis K."/>
            <person name="Liolios K."/>
            <person name="Brettin T."/>
            <person name="Fiebig A."/>
            <person name="Rohde M."/>
            <person name="Abt B."/>
            <person name="Goker M."/>
            <person name="Detter J.C."/>
            <person name="Woyke T."/>
            <person name="Bristow J."/>
            <person name="Eisen J.A."/>
            <person name="Markowitz V."/>
            <person name="Hugenholtz P."/>
            <person name="Kyrpides N.C."/>
            <person name="Klenk H.P."/>
            <person name="Lapidus A."/>
        </authorList>
    </citation>
    <scope>NUCLEOTIDE SEQUENCE [LARGE SCALE GENOMIC DNA]</scope>
    <source>
        <strain evidence="3">DSM 44963</strain>
    </source>
</reference>
<feature type="region of interest" description="Disordered" evidence="1">
    <location>
        <begin position="59"/>
        <end position="78"/>
    </location>
</feature>
<dbReference type="Proteomes" id="UP000004508">
    <property type="component" value="Unassembled WGS sequence"/>
</dbReference>
<name>D6TSQ5_KTERA</name>
<comment type="caution">
    <text evidence="2">The sequence shown here is derived from an EMBL/GenBank/DDBJ whole genome shotgun (WGS) entry which is preliminary data.</text>
</comment>
<dbReference type="AlphaFoldDB" id="D6TSQ5"/>
<evidence type="ECO:0000256" key="1">
    <source>
        <dbReference type="SAM" id="MobiDB-lite"/>
    </source>
</evidence>
<dbReference type="InParanoid" id="D6TSQ5"/>
<proteinExistence type="predicted"/>
<gene>
    <name evidence="2" type="ORF">Krac_4418</name>
</gene>